<organism evidence="2">
    <name type="scientific">Salix viminalis</name>
    <name type="common">Common osier</name>
    <name type="synonym">Basket willow</name>
    <dbReference type="NCBI Taxonomy" id="40686"/>
    <lineage>
        <taxon>Eukaryota</taxon>
        <taxon>Viridiplantae</taxon>
        <taxon>Streptophyta</taxon>
        <taxon>Embryophyta</taxon>
        <taxon>Tracheophyta</taxon>
        <taxon>Spermatophyta</taxon>
        <taxon>Magnoliopsida</taxon>
        <taxon>eudicotyledons</taxon>
        <taxon>Gunneridae</taxon>
        <taxon>Pentapetalae</taxon>
        <taxon>rosids</taxon>
        <taxon>fabids</taxon>
        <taxon>Malpighiales</taxon>
        <taxon>Salicaceae</taxon>
        <taxon>Saliceae</taxon>
        <taxon>Salix</taxon>
    </lineage>
</organism>
<feature type="region of interest" description="Disordered" evidence="1">
    <location>
        <begin position="1"/>
        <end position="20"/>
    </location>
</feature>
<dbReference type="EMBL" id="CAADRP010001380">
    <property type="protein sequence ID" value="VFU38279.1"/>
    <property type="molecule type" value="Genomic_DNA"/>
</dbReference>
<dbReference type="AlphaFoldDB" id="A0A6N2LRV0"/>
<name>A0A6N2LRV0_SALVM</name>
<proteinExistence type="predicted"/>
<sequence>MREWGLCGAAKDDLPSTGKSSLATQLPPFLMPDFMMRTQDYVNRILVEPFCVLSFKVSLVAGKMETIVLRRCICPRNKKKKTKTKIIIIIIIIIIIA</sequence>
<gene>
    <name evidence="2" type="ORF">SVIM_LOCUS207659</name>
</gene>
<accession>A0A6N2LRV0</accession>
<protein>
    <submittedName>
        <fullName evidence="2">Uncharacterized protein</fullName>
    </submittedName>
</protein>
<evidence type="ECO:0000313" key="2">
    <source>
        <dbReference type="EMBL" id="VFU38279.1"/>
    </source>
</evidence>
<evidence type="ECO:0000256" key="1">
    <source>
        <dbReference type="SAM" id="MobiDB-lite"/>
    </source>
</evidence>
<reference evidence="2" key="1">
    <citation type="submission" date="2019-03" db="EMBL/GenBank/DDBJ databases">
        <authorList>
            <person name="Mank J."/>
            <person name="Almeida P."/>
        </authorList>
    </citation>
    <scope>NUCLEOTIDE SEQUENCE</scope>
    <source>
        <strain evidence="2">78183</strain>
    </source>
</reference>